<dbReference type="GO" id="GO:0003676">
    <property type="term" value="F:nucleic acid binding"/>
    <property type="evidence" value="ECO:0007669"/>
    <property type="project" value="InterPro"/>
</dbReference>
<accession>A0A498HM88</accession>
<proteinExistence type="predicted"/>
<dbReference type="Proteomes" id="UP000290289">
    <property type="component" value="Chromosome 16"/>
</dbReference>
<evidence type="ECO:0000313" key="3">
    <source>
        <dbReference type="Proteomes" id="UP000290289"/>
    </source>
</evidence>
<sequence length="111" mass="12526">MVEAEAIQAAVLTCIDKGFESVQIESDSKCLVDMLNGKTQLDVVIEGILFYVQWLKQQLRSIEVIFAHPVCNKTAHPVASFVTREWGFHNWDGLEPESLFNILASDVNIYI</sequence>
<reference evidence="2 3" key="1">
    <citation type="submission" date="2018-10" db="EMBL/GenBank/DDBJ databases">
        <title>A high-quality apple genome assembly.</title>
        <authorList>
            <person name="Hu J."/>
        </authorList>
    </citation>
    <scope>NUCLEOTIDE SEQUENCE [LARGE SCALE GENOMIC DNA]</scope>
    <source>
        <strain evidence="3">cv. HFTH1</strain>
        <tissue evidence="2">Young leaf</tissue>
    </source>
</reference>
<organism evidence="2 3">
    <name type="scientific">Malus domestica</name>
    <name type="common">Apple</name>
    <name type="synonym">Pyrus malus</name>
    <dbReference type="NCBI Taxonomy" id="3750"/>
    <lineage>
        <taxon>Eukaryota</taxon>
        <taxon>Viridiplantae</taxon>
        <taxon>Streptophyta</taxon>
        <taxon>Embryophyta</taxon>
        <taxon>Tracheophyta</taxon>
        <taxon>Spermatophyta</taxon>
        <taxon>Magnoliopsida</taxon>
        <taxon>eudicotyledons</taxon>
        <taxon>Gunneridae</taxon>
        <taxon>Pentapetalae</taxon>
        <taxon>rosids</taxon>
        <taxon>fabids</taxon>
        <taxon>Rosales</taxon>
        <taxon>Rosaceae</taxon>
        <taxon>Amygdaloideae</taxon>
        <taxon>Maleae</taxon>
        <taxon>Malus</taxon>
    </lineage>
</organism>
<comment type="caution">
    <text evidence="2">The sequence shown here is derived from an EMBL/GenBank/DDBJ whole genome shotgun (WGS) entry which is preliminary data.</text>
</comment>
<dbReference type="Pfam" id="PF13456">
    <property type="entry name" value="RVT_3"/>
    <property type="match status" value="1"/>
</dbReference>
<keyword evidence="3" id="KW-1185">Reference proteome</keyword>
<evidence type="ECO:0000313" key="2">
    <source>
        <dbReference type="EMBL" id="RXH72059.1"/>
    </source>
</evidence>
<dbReference type="InterPro" id="IPR036397">
    <property type="entry name" value="RNaseH_sf"/>
</dbReference>
<protein>
    <recommendedName>
        <fullName evidence="1">RNase H type-1 domain-containing protein</fullName>
    </recommendedName>
</protein>
<evidence type="ECO:0000259" key="1">
    <source>
        <dbReference type="Pfam" id="PF13456"/>
    </source>
</evidence>
<feature type="domain" description="RNase H type-1" evidence="1">
    <location>
        <begin position="1"/>
        <end position="81"/>
    </location>
</feature>
<dbReference type="GO" id="GO:0004523">
    <property type="term" value="F:RNA-DNA hybrid ribonuclease activity"/>
    <property type="evidence" value="ECO:0007669"/>
    <property type="project" value="InterPro"/>
</dbReference>
<name>A0A498HM88_MALDO</name>
<dbReference type="EMBL" id="RDQH01000342">
    <property type="protein sequence ID" value="RXH72059.1"/>
    <property type="molecule type" value="Genomic_DNA"/>
</dbReference>
<dbReference type="Gene3D" id="3.30.420.10">
    <property type="entry name" value="Ribonuclease H-like superfamily/Ribonuclease H"/>
    <property type="match status" value="1"/>
</dbReference>
<gene>
    <name evidence="2" type="ORF">DVH24_025560</name>
</gene>
<dbReference type="InterPro" id="IPR002156">
    <property type="entry name" value="RNaseH_domain"/>
</dbReference>
<dbReference type="AlphaFoldDB" id="A0A498HM88"/>